<dbReference type="SMART" id="SM01130">
    <property type="entry name" value="DHDPS"/>
    <property type="match status" value="1"/>
</dbReference>
<proteinExistence type="inferred from homology"/>
<dbReference type="GO" id="GO:0008840">
    <property type="term" value="F:4-hydroxy-tetrahydrodipicolinate synthase activity"/>
    <property type="evidence" value="ECO:0007669"/>
    <property type="project" value="TreeGrafter"/>
</dbReference>
<keyword evidence="4" id="KW-1185">Reference proteome</keyword>
<name>A0A1N6UTL7_9SPIO</name>
<accession>A0A1N6UTL7</accession>
<dbReference type="PANTHER" id="PTHR12128:SF66">
    <property type="entry name" value="4-HYDROXY-2-OXOGLUTARATE ALDOLASE, MITOCHONDRIAL"/>
    <property type="match status" value="1"/>
</dbReference>
<evidence type="ECO:0000256" key="2">
    <source>
        <dbReference type="ARBA" id="ARBA00023239"/>
    </source>
</evidence>
<dbReference type="SUPFAM" id="SSF51569">
    <property type="entry name" value="Aldolase"/>
    <property type="match status" value="1"/>
</dbReference>
<dbReference type="Proteomes" id="UP000186400">
    <property type="component" value="Unassembled WGS sequence"/>
</dbReference>
<dbReference type="RefSeq" id="WP_076489228.1">
    <property type="nucleotide sequence ID" value="NZ_FTMS01000013.1"/>
</dbReference>
<gene>
    <name evidence="3" type="ORF">SAMN05920897_11316</name>
</gene>
<evidence type="ECO:0000313" key="4">
    <source>
        <dbReference type="Proteomes" id="UP000186400"/>
    </source>
</evidence>
<dbReference type="InterPro" id="IPR002220">
    <property type="entry name" value="DapA-like"/>
</dbReference>
<evidence type="ECO:0000256" key="1">
    <source>
        <dbReference type="ARBA" id="ARBA00007592"/>
    </source>
</evidence>
<dbReference type="Gene3D" id="3.20.20.70">
    <property type="entry name" value="Aldolase class I"/>
    <property type="match status" value="1"/>
</dbReference>
<dbReference type="AlphaFoldDB" id="A0A1N6UTL7"/>
<comment type="similarity">
    <text evidence="1">Belongs to the DapA family.</text>
</comment>
<dbReference type="CDD" id="cd00408">
    <property type="entry name" value="DHDPS-like"/>
    <property type="match status" value="1"/>
</dbReference>
<dbReference type="EMBL" id="FTMS01000013">
    <property type="protein sequence ID" value="SIQ68978.1"/>
    <property type="molecule type" value="Genomic_DNA"/>
</dbReference>
<keyword evidence="2" id="KW-0456">Lyase</keyword>
<evidence type="ECO:0000313" key="3">
    <source>
        <dbReference type="EMBL" id="SIQ68978.1"/>
    </source>
</evidence>
<dbReference type="InterPro" id="IPR013785">
    <property type="entry name" value="Aldolase_TIM"/>
</dbReference>
<protein>
    <submittedName>
        <fullName evidence="3">4-hydroxy-tetrahydrodipicolinate synthase</fullName>
    </submittedName>
</protein>
<dbReference type="PANTHER" id="PTHR12128">
    <property type="entry name" value="DIHYDRODIPICOLINATE SYNTHASE"/>
    <property type="match status" value="1"/>
</dbReference>
<sequence length="307" mass="33791">MKKFKGCWPTMITPFTEDNRIDYPAVERLVEWYIQRGCDGIFAVCQSSEMFFLTEDEKQELAKAVVSLAGGRVKVVASGHTAEDPSEQIDQIMAMAETGVDAVVLVSNRLADPDQPEELFQERAEAIFAATRGVPLGMYECPYPKLRLLDTAFLRDAAHAGKLVFLKDVSCSGEILQERIQAVAGSSLALLNANTATLLDSLIAGADGYNGVMGNFHIDLYKWLYDNFRKEPGLARKVSDFLTVSAIIEARAYPVSAKHHFNITGVPMETCSRALDSAAVLNENGIREINSLIRMESALRHELGLPS</sequence>
<reference evidence="4" key="1">
    <citation type="submission" date="2017-01" db="EMBL/GenBank/DDBJ databases">
        <authorList>
            <person name="Varghese N."/>
            <person name="Submissions S."/>
        </authorList>
    </citation>
    <scope>NUCLEOTIDE SEQUENCE [LARGE SCALE GENOMIC DNA]</scope>
    <source>
        <strain evidence="4">ASpG1</strain>
    </source>
</reference>
<dbReference type="STRING" id="159291.SAMN05920897_11316"/>
<dbReference type="Pfam" id="PF00701">
    <property type="entry name" value="DHDPS"/>
    <property type="match status" value="1"/>
</dbReference>
<dbReference type="OrthoDB" id="9796205at2"/>
<organism evidence="3 4">
    <name type="scientific">Alkalispirochaeta americana</name>
    <dbReference type="NCBI Taxonomy" id="159291"/>
    <lineage>
        <taxon>Bacteria</taxon>
        <taxon>Pseudomonadati</taxon>
        <taxon>Spirochaetota</taxon>
        <taxon>Spirochaetia</taxon>
        <taxon>Spirochaetales</taxon>
        <taxon>Spirochaetaceae</taxon>
        <taxon>Alkalispirochaeta</taxon>
    </lineage>
</organism>